<keyword evidence="1" id="KW-1133">Transmembrane helix</keyword>
<organism evidence="2 3">
    <name type="scientific">Diploscapter pachys</name>
    <dbReference type="NCBI Taxonomy" id="2018661"/>
    <lineage>
        <taxon>Eukaryota</taxon>
        <taxon>Metazoa</taxon>
        <taxon>Ecdysozoa</taxon>
        <taxon>Nematoda</taxon>
        <taxon>Chromadorea</taxon>
        <taxon>Rhabditida</taxon>
        <taxon>Rhabditina</taxon>
        <taxon>Rhabditomorpha</taxon>
        <taxon>Rhabditoidea</taxon>
        <taxon>Rhabditidae</taxon>
        <taxon>Diploscapter</taxon>
    </lineage>
</organism>
<name>A0A2A2J2M0_9BILA</name>
<feature type="transmembrane region" description="Helical" evidence="1">
    <location>
        <begin position="50"/>
        <end position="71"/>
    </location>
</feature>
<dbReference type="AlphaFoldDB" id="A0A2A2J2M0"/>
<accession>A0A2A2J2M0</accession>
<sequence length="81" mass="9083">MSSVHPEPVQEMARPNEERLMEEVKAPLIPTHEGPWTWEELKKQLLRPRVYIPAIVLLMVGGIALILYLGVNGSVSHGSKN</sequence>
<dbReference type="Proteomes" id="UP000218231">
    <property type="component" value="Unassembled WGS sequence"/>
</dbReference>
<proteinExistence type="predicted"/>
<gene>
    <name evidence="2" type="ORF">WR25_01095</name>
</gene>
<dbReference type="EMBL" id="LIAE01010726">
    <property type="protein sequence ID" value="PAV56058.1"/>
    <property type="molecule type" value="Genomic_DNA"/>
</dbReference>
<protein>
    <submittedName>
        <fullName evidence="2">Uncharacterized protein</fullName>
    </submittedName>
</protein>
<evidence type="ECO:0000256" key="1">
    <source>
        <dbReference type="SAM" id="Phobius"/>
    </source>
</evidence>
<keyword evidence="1" id="KW-0472">Membrane</keyword>
<evidence type="ECO:0000313" key="3">
    <source>
        <dbReference type="Proteomes" id="UP000218231"/>
    </source>
</evidence>
<keyword evidence="3" id="KW-1185">Reference proteome</keyword>
<reference evidence="2 3" key="1">
    <citation type="journal article" date="2017" name="Curr. Biol.">
        <title>Genome architecture and evolution of a unichromosomal asexual nematode.</title>
        <authorList>
            <person name="Fradin H."/>
            <person name="Zegar C."/>
            <person name="Gutwein M."/>
            <person name="Lucas J."/>
            <person name="Kovtun M."/>
            <person name="Corcoran D."/>
            <person name="Baugh L.R."/>
            <person name="Kiontke K."/>
            <person name="Gunsalus K."/>
            <person name="Fitch D.H."/>
            <person name="Piano F."/>
        </authorList>
    </citation>
    <scope>NUCLEOTIDE SEQUENCE [LARGE SCALE GENOMIC DNA]</scope>
    <source>
        <strain evidence="2">PF1309</strain>
    </source>
</reference>
<comment type="caution">
    <text evidence="2">The sequence shown here is derived from an EMBL/GenBank/DDBJ whole genome shotgun (WGS) entry which is preliminary data.</text>
</comment>
<evidence type="ECO:0000313" key="2">
    <source>
        <dbReference type="EMBL" id="PAV56058.1"/>
    </source>
</evidence>
<keyword evidence="1" id="KW-0812">Transmembrane</keyword>